<dbReference type="InterPro" id="IPR010504">
    <property type="entry name" value="AH_dom"/>
</dbReference>
<dbReference type="SMART" id="SM01015">
    <property type="entry name" value="Arfaptin"/>
    <property type="match status" value="1"/>
</dbReference>
<comment type="caution">
    <text evidence="2">The sequence shown here is derived from an EMBL/GenBank/DDBJ whole genome shotgun (WGS) entry which is preliminary data.</text>
</comment>
<gene>
    <name evidence="2" type="ORF">BSL78_07104</name>
</gene>
<name>A0A2G8L6W4_STIJA</name>
<evidence type="ECO:0000313" key="3">
    <source>
        <dbReference type="Proteomes" id="UP000230750"/>
    </source>
</evidence>
<feature type="domain" description="AH" evidence="1">
    <location>
        <begin position="69"/>
        <end position="221"/>
    </location>
</feature>
<dbReference type="SUPFAM" id="SSF103657">
    <property type="entry name" value="BAR/IMD domain-like"/>
    <property type="match status" value="1"/>
</dbReference>
<dbReference type="GO" id="GO:0051049">
    <property type="term" value="P:regulation of transport"/>
    <property type="evidence" value="ECO:0007669"/>
    <property type="project" value="TreeGrafter"/>
</dbReference>
<dbReference type="InterPro" id="IPR024114">
    <property type="entry name" value="Islet_autoAg_Ica1/Ica1-like"/>
</dbReference>
<reference evidence="2 3" key="1">
    <citation type="journal article" date="2017" name="PLoS Biol.">
        <title>The sea cucumber genome provides insights into morphological evolution and visceral regeneration.</title>
        <authorList>
            <person name="Zhang X."/>
            <person name="Sun L."/>
            <person name="Yuan J."/>
            <person name="Sun Y."/>
            <person name="Gao Y."/>
            <person name="Zhang L."/>
            <person name="Li S."/>
            <person name="Dai H."/>
            <person name="Hamel J.F."/>
            <person name="Liu C."/>
            <person name="Yu Y."/>
            <person name="Liu S."/>
            <person name="Lin W."/>
            <person name="Guo K."/>
            <person name="Jin S."/>
            <person name="Xu P."/>
            <person name="Storey K.B."/>
            <person name="Huan P."/>
            <person name="Zhang T."/>
            <person name="Zhou Y."/>
            <person name="Zhang J."/>
            <person name="Lin C."/>
            <person name="Li X."/>
            <person name="Xing L."/>
            <person name="Huo D."/>
            <person name="Sun M."/>
            <person name="Wang L."/>
            <person name="Mercier A."/>
            <person name="Li F."/>
            <person name="Yang H."/>
            <person name="Xiang J."/>
        </authorList>
    </citation>
    <scope>NUCLEOTIDE SEQUENCE [LARGE SCALE GENOMIC DNA]</scope>
    <source>
        <strain evidence="2">Shaxun</strain>
        <tissue evidence="2">Muscle</tissue>
    </source>
</reference>
<accession>A0A2G8L6W4</accession>
<sequence length="221" mass="25594">MPRFSSFFLFFSPARWEEEGFSSSAYDRHVLNQEGPKKSVTNRMQQQYWVTKQAVIKKLGRKEDEFVVAGDAELDAKLQVFRSVQGSCMELLKLIEKYQDDLCGLSQEENAMGRFLKQMSSIDKTRAGKMMSAVGKAQTNSSDQRLSLRGPLVRLYQEIETFRYRAISDTLMTINRMEGARMEYRAALMWMKDISKELDPEHTNSWKNLERCDAENKNSTP</sequence>
<dbReference type="Gene3D" id="1.20.1270.60">
    <property type="entry name" value="Arfaptin homology (AH) domain/BAR domain"/>
    <property type="match status" value="1"/>
</dbReference>
<evidence type="ECO:0000313" key="2">
    <source>
        <dbReference type="EMBL" id="PIK56011.1"/>
    </source>
</evidence>
<evidence type="ECO:0000259" key="1">
    <source>
        <dbReference type="PROSITE" id="PS50870"/>
    </source>
</evidence>
<dbReference type="OrthoDB" id="2126778at2759"/>
<dbReference type="STRING" id="307972.A0A2G8L6W4"/>
<dbReference type="GO" id="GO:0019904">
    <property type="term" value="F:protein domain specific binding"/>
    <property type="evidence" value="ECO:0007669"/>
    <property type="project" value="InterPro"/>
</dbReference>
<dbReference type="EMBL" id="MRZV01000192">
    <property type="protein sequence ID" value="PIK56011.1"/>
    <property type="molecule type" value="Genomic_DNA"/>
</dbReference>
<dbReference type="PANTHER" id="PTHR10164">
    <property type="entry name" value="ISLET CELL AUTOANTIGEN 1"/>
    <property type="match status" value="1"/>
</dbReference>
<dbReference type="Pfam" id="PF06456">
    <property type="entry name" value="Arfaptin"/>
    <property type="match status" value="1"/>
</dbReference>
<dbReference type="AlphaFoldDB" id="A0A2G8L6W4"/>
<dbReference type="GO" id="GO:0005794">
    <property type="term" value="C:Golgi apparatus"/>
    <property type="evidence" value="ECO:0007669"/>
    <property type="project" value="TreeGrafter"/>
</dbReference>
<dbReference type="Proteomes" id="UP000230750">
    <property type="component" value="Unassembled WGS sequence"/>
</dbReference>
<dbReference type="PANTHER" id="PTHR10164:SF4">
    <property type="entry name" value="GH23156P"/>
    <property type="match status" value="1"/>
</dbReference>
<organism evidence="2 3">
    <name type="scientific">Stichopus japonicus</name>
    <name type="common">Sea cucumber</name>
    <dbReference type="NCBI Taxonomy" id="307972"/>
    <lineage>
        <taxon>Eukaryota</taxon>
        <taxon>Metazoa</taxon>
        <taxon>Echinodermata</taxon>
        <taxon>Eleutherozoa</taxon>
        <taxon>Echinozoa</taxon>
        <taxon>Holothuroidea</taxon>
        <taxon>Aspidochirotacea</taxon>
        <taxon>Aspidochirotida</taxon>
        <taxon>Stichopodidae</taxon>
        <taxon>Apostichopus</taxon>
    </lineage>
</organism>
<dbReference type="InterPro" id="IPR027267">
    <property type="entry name" value="AH/BAR_dom_sf"/>
</dbReference>
<keyword evidence="3" id="KW-1185">Reference proteome</keyword>
<protein>
    <submittedName>
        <fullName evidence="2">Putative islet cell autoantigen 1 isoform X3</fullName>
    </submittedName>
</protein>
<proteinExistence type="predicted"/>
<dbReference type="PROSITE" id="PS50870">
    <property type="entry name" value="AH"/>
    <property type="match status" value="1"/>
</dbReference>